<accession>A0A1Y5Q1X8</accession>
<name>A0A1Y5Q1X8_9SPHN</name>
<keyword evidence="2" id="KW-0472">Membrane</keyword>
<feature type="chain" id="PRO_5012305957" description="DUF3011 domain-containing protein" evidence="3">
    <location>
        <begin position="23"/>
        <end position="338"/>
    </location>
</feature>
<reference evidence="4" key="1">
    <citation type="submission" date="2016-03" db="EMBL/GenBank/DDBJ databases">
        <authorList>
            <person name="Ploux O."/>
        </authorList>
    </citation>
    <scope>NUCLEOTIDE SEQUENCE</scope>
    <source>
        <strain evidence="4">UC10</strain>
    </source>
</reference>
<dbReference type="RefSeq" id="WP_295320019.1">
    <property type="nucleotide sequence ID" value="NZ_LT598653.1"/>
</dbReference>
<evidence type="ECO:0000256" key="1">
    <source>
        <dbReference type="SAM" id="MobiDB-lite"/>
    </source>
</evidence>
<proteinExistence type="predicted"/>
<evidence type="ECO:0000256" key="3">
    <source>
        <dbReference type="SAM" id="SignalP"/>
    </source>
</evidence>
<dbReference type="Pfam" id="PF11218">
    <property type="entry name" value="DUF3011"/>
    <property type="match status" value="1"/>
</dbReference>
<feature type="transmembrane region" description="Helical" evidence="2">
    <location>
        <begin position="205"/>
        <end position="224"/>
    </location>
</feature>
<keyword evidence="3" id="KW-0732">Signal</keyword>
<dbReference type="AlphaFoldDB" id="A0A1Y5Q1X8"/>
<evidence type="ECO:0000313" key="4">
    <source>
        <dbReference type="EMBL" id="SBV33767.1"/>
    </source>
</evidence>
<protein>
    <recommendedName>
        <fullName evidence="5">DUF3011 domain-containing protein</fullName>
    </recommendedName>
</protein>
<evidence type="ECO:0000256" key="2">
    <source>
        <dbReference type="SAM" id="Phobius"/>
    </source>
</evidence>
<keyword evidence="2" id="KW-0812">Transmembrane</keyword>
<dbReference type="InterPro" id="IPR021381">
    <property type="entry name" value="DUF3011"/>
</dbReference>
<gene>
    <name evidence="4" type="ORF">SPPYR_2647</name>
</gene>
<evidence type="ECO:0008006" key="5">
    <source>
        <dbReference type="Google" id="ProtNLM"/>
    </source>
</evidence>
<organism evidence="4">
    <name type="scientific">uncultured Sphingopyxis sp</name>
    <dbReference type="NCBI Taxonomy" id="310581"/>
    <lineage>
        <taxon>Bacteria</taxon>
        <taxon>Pseudomonadati</taxon>
        <taxon>Pseudomonadota</taxon>
        <taxon>Alphaproteobacteria</taxon>
        <taxon>Sphingomonadales</taxon>
        <taxon>Sphingomonadaceae</taxon>
        <taxon>Sphingopyxis</taxon>
        <taxon>environmental samples</taxon>
    </lineage>
</organism>
<dbReference type="KEGG" id="sphu:SPPYR_2647"/>
<feature type="compositionally biased region" description="Low complexity" evidence="1">
    <location>
        <begin position="242"/>
        <end position="254"/>
    </location>
</feature>
<feature type="region of interest" description="Disordered" evidence="1">
    <location>
        <begin position="232"/>
        <end position="254"/>
    </location>
</feature>
<dbReference type="EMBL" id="LT598653">
    <property type="protein sequence ID" value="SBV33767.1"/>
    <property type="molecule type" value="Genomic_DNA"/>
</dbReference>
<feature type="signal peptide" evidence="3">
    <location>
        <begin position="1"/>
        <end position="22"/>
    </location>
</feature>
<keyword evidence="2" id="KW-1133">Transmembrane helix</keyword>
<sequence length="338" mass="36393">MRNHVVTIATTAALIASQLAVPAMPQATTLPYPPPGGPQIQPPRPGYGDGYAGTIRCESRNNKIKRCNVRTNNRVELTRVIGGRCSKGRDWGFTATQIWVSGGCRAEFRYGYANNGGNPVPLPQPVDDYAGTIRCESRSNRYQQCNVATNDRVELVRRLGGRCNAGRQWGYTSSYVWVNDGCRADFGYGYRNVRPPEKDKDKGPSTGLIIGGIVVAGGLLALLASQSKKKKAEAGEPVQDDAATPTYPAGPPATLSADLSALPSAARPSVQNCMNDAARQIGVTGGTRLSYDRLVHLEKGNGGWRIRAAMTAAYPDGARSIEMYCRATPTQIIQLDFS</sequence>